<dbReference type="STRING" id="243230.DR_0791"/>
<keyword evidence="3" id="KW-0560">Oxidoreductase</keyword>
<dbReference type="PIR" id="B75474">
    <property type="entry name" value="B75474"/>
</dbReference>
<dbReference type="InParanoid" id="Q9RW78"/>
<dbReference type="eggNOG" id="COG0596">
    <property type="taxonomic scope" value="Bacteria"/>
</dbReference>
<dbReference type="GO" id="GO:0004601">
    <property type="term" value="F:peroxidase activity"/>
    <property type="evidence" value="ECO:0007669"/>
    <property type="project" value="UniProtKB-KW"/>
</dbReference>
<keyword evidence="1" id="KW-0732">Signal</keyword>
<dbReference type="HOGENOM" id="CLU_020336_50_1_0"/>
<dbReference type="PaxDb" id="243230-DR_0791"/>
<dbReference type="SUPFAM" id="SSF53474">
    <property type="entry name" value="alpha/beta-Hydrolases"/>
    <property type="match status" value="1"/>
</dbReference>
<dbReference type="GO" id="GO:0016787">
    <property type="term" value="F:hydrolase activity"/>
    <property type="evidence" value="ECO:0000318"/>
    <property type="project" value="GO_Central"/>
</dbReference>
<dbReference type="InterPro" id="IPR050471">
    <property type="entry name" value="AB_hydrolase"/>
</dbReference>
<organism evidence="3 4">
    <name type="scientific">Deinococcus radiodurans (strain ATCC 13939 / DSM 20539 / JCM 16871 / CCUG 27074 / LMG 4051 / NBRC 15346 / NCIMB 9279 / VKM B-1422 / R1)</name>
    <dbReference type="NCBI Taxonomy" id="243230"/>
    <lineage>
        <taxon>Bacteria</taxon>
        <taxon>Thermotogati</taxon>
        <taxon>Deinococcota</taxon>
        <taxon>Deinococci</taxon>
        <taxon>Deinococcales</taxon>
        <taxon>Deinococcaceae</taxon>
        <taxon>Deinococcus</taxon>
    </lineage>
</organism>
<dbReference type="AlphaFoldDB" id="Q9RW78"/>
<dbReference type="InterPro" id="IPR000639">
    <property type="entry name" value="Epox_hydrolase-like"/>
</dbReference>
<feature type="domain" description="AB hydrolase-1" evidence="2">
    <location>
        <begin position="63"/>
        <end position="289"/>
    </location>
</feature>
<keyword evidence="4" id="KW-1185">Reference proteome</keyword>
<dbReference type="ESTHER" id="deira-DR0791">
    <property type="family name" value="Epoxide_hydrolase"/>
</dbReference>
<accession>Q9RW78</accession>
<evidence type="ECO:0000256" key="1">
    <source>
        <dbReference type="SAM" id="SignalP"/>
    </source>
</evidence>
<keyword evidence="3" id="KW-0575">Peroxidase</keyword>
<evidence type="ECO:0000313" key="4">
    <source>
        <dbReference type="Proteomes" id="UP000002524"/>
    </source>
</evidence>
<dbReference type="InterPro" id="IPR029058">
    <property type="entry name" value="AB_hydrolase_fold"/>
</dbReference>
<dbReference type="Pfam" id="PF00561">
    <property type="entry name" value="Abhydrolase_1"/>
    <property type="match status" value="1"/>
</dbReference>
<name>Q9RW78_DEIRA</name>
<dbReference type="PANTHER" id="PTHR43433:SF4">
    <property type="entry name" value="NON-HEME CHLOROPEROXIDASE-RELATED"/>
    <property type="match status" value="1"/>
</dbReference>
<dbReference type="PRINTS" id="PR00111">
    <property type="entry name" value="ABHYDROLASE"/>
</dbReference>
<dbReference type="PRINTS" id="PR00412">
    <property type="entry name" value="EPOXHYDRLASE"/>
</dbReference>
<dbReference type="EMBL" id="AE000513">
    <property type="protein sequence ID" value="AAF10370.1"/>
    <property type="molecule type" value="Genomic_DNA"/>
</dbReference>
<reference evidence="3 4" key="1">
    <citation type="journal article" date="1999" name="Science">
        <title>Genome sequence of the radioresistant bacterium Deinococcus radiodurans R1.</title>
        <authorList>
            <person name="White O."/>
            <person name="Eisen J.A."/>
            <person name="Heidelberg J.F."/>
            <person name="Hickey E.K."/>
            <person name="Peterson J.D."/>
            <person name="Dodson R.J."/>
            <person name="Haft D.H."/>
            <person name="Gwinn M.L."/>
            <person name="Nelson W.C."/>
            <person name="Richardson D.L."/>
            <person name="Moffat K.S."/>
            <person name="Qin H."/>
            <person name="Jiang L."/>
            <person name="Pamphile W."/>
            <person name="Crosby M."/>
            <person name="Shen M."/>
            <person name="Vamathevan J.J."/>
            <person name="Lam P."/>
            <person name="McDonald L."/>
            <person name="Utterback T."/>
            <person name="Zalewski C."/>
            <person name="Makarova K.S."/>
            <person name="Aravind L."/>
            <person name="Daly M.J."/>
            <person name="Minton K.W."/>
            <person name="Fleischmann R.D."/>
            <person name="Ketchum K.A."/>
            <person name="Nelson K.E."/>
            <person name="Salzberg S."/>
            <person name="Smith H.O."/>
            <person name="Venter J.C."/>
            <person name="Fraser C.M."/>
        </authorList>
    </citation>
    <scope>NUCLEOTIDE SEQUENCE [LARGE SCALE GENOMIC DNA]</scope>
    <source>
        <strain evidence="4">ATCC 13939 / DSM 20539 / JCM 16871 / LMG 4051 / NBRC 15346 / NCIMB 9279 / R1 / VKM B-1422</strain>
    </source>
</reference>
<dbReference type="InterPro" id="IPR000073">
    <property type="entry name" value="AB_hydrolase_1"/>
</dbReference>
<proteinExistence type="predicted"/>
<dbReference type="OrthoDB" id="252464at2"/>
<dbReference type="Proteomes" id="UP000002524">
    <property type="component" value="Chromosome 1"/>
</dbReference>
<evidence type="ECO:0000259" key="2">
    <source>
        <dbReference type="Pfam" id="PF00561"/>
    </source>
</evidence>
<dbReference type="PATRIC" id="fig|243230.17.peg.971"/>
<feature type="chain" id="PRO_5004332339" evidence="1">
    <location>
        <begin position="34"/>
        <end position="305"/>
    </location>
</feature>
<feature type="signal peptide" evidence="1">
    <location>
        <begin position="1"/>
        <end position="33"/>
    </location>
</feature>
<dbReference type="PANTHER" id="PTHR43433">
    <property type="entry name" value="HYDROLASE, ALPHA/BETA FOLD FAMILY PROTEIN"/>
    <property type="match status" value="1"/>
</dbReference>
<dbReference type="KEGG" id="dra:DR_0791"/>
<dbReference type="FunCoup" id="Q9RW78">
    <property type="interactions" value="180"/>
</dbReference>
<protein>
    <submittedName>
        <fullName evidence="3">Chloride peroxidase, putative</fullName>
    </submittedName>
</protein>
<evidence type="ECO:0000313" key="3">
    <source>
        <dbReference type="EMBL" id="AAF10370.1"/>
    </source>
</evidence>
<dbReference type="Gene3D" id="3.40.50.1820">
    <property type="entry name" value="alpha/beta hydrolase"/>
    <property type="match status" value="1"/>
</dbReference>
<gene>
    <name evidence="3" type="ordered locus">DR_0791</name>
</gene>
<sequence length="305" mass="32106">MLLHWPPNSVFGGFPMKKTLLTLTALLSTTAFAGGAAAPVAAEGTVTVNGAQVYYKATGSGQPLLLIHGYPLNGELFKNNRMMSGYRVITVDLPGFGKSKLAPGQTVSIENYAQTMVGFMDAMKLDKAVVGGMSMGGMTLLQMYKIAPERFKGLILIDTTAEPAGIAEAAMWRGTAQQAQQKGVASLVDLLMPRMLTGESRMKMPNQVAHLGNLIKQASVEGAVGAGNALASRPDANPVLPTIKVPTLIVAGLEDNVTAPELQMKMNKAIRGSKLVLIPGAGHASTFEKAGAMNAAVANWLRTVR</sequence>
<dbReference type="EnsemblBacteria" id="AAF10370">
    <property type="protein sequence ID" value="AAF10370"/>
    <property type="gene ID" value="DR_0791"/>
</dbReference>